<accession>A0A8H5BAM6</accession>
<feature type="region of interest" description="Disordered" evidence="1">
    <location>
        <begin position="216"/>
        <end position="271"/>
    </location>
</feature>
<comment type="caution">
    <text evidence="2">The sequence shown here is derived from an EMBL/GenBank/DDBJ whole genome shotgun (WGS) entry which is preliminary data.</text>
</comment>
<proteinExistence type="predicted"/>
<name>A0A8H5BAM6_9AGAR</name>
<gene>
    <name evidence="2" type="ORF">D9619_008425</name>
</gene>
<dbReference type="EMBL" id="JAACJJ010000029">
    <property type="protein sequence ID" value="KAF5319351.1"/>
    <property type="molecule type" value="Genomic_DNA"/>
</dbReference>
<sequence length="321" mass="35192">MSLQPAPTLVGRLLSELSYGIIIHLPSSRRVVVMGPTCVRSPIPEHPPYSSQSPLALQHMNTTNGLCNNTTPTISRSRLQGVSSTSRVRDSISAAPSTGPRHRAATPRLRESRYLGHHTVKQTHAPQYVDRRWPAVLARRACHTRLSDTTSTPERRGRTYHAAGAYSTQPHLTQSGSPRRDAAYETGCMRHECGWIWKLSGSEGTYLYRVPSPSRRRQRMGVKMRGENRASSGPGSPGVHDLPIGGMTSSSGTITVSPPPMTTTKKAESTKEFWQAPAELESTSETGKHHEVMVLSASSPVLPTTLWQLCRKAGCLWADQT</sequence>
<feature type="compositionally biased region" description="Polar residues" evidence="1">
    <location>
        <begin position="247"/>
        <end position="256"/>
    </location>
</feature>
<feature type="compositionally biased region" description="Polar residues" evidence="1">
    <location>
        <begin position="71"/>
        <end position="86"/>
    </location>
</feature>
<dbReference type="AlphaFoldDB" id="A0A8H5BAM6"/>
<organism evidence="2 3">
    <name type="scientific">Psilocybe cf. subviscida</name>
    <dbReference type="NCBI Taxonomy" id="2480587"/>
    <lineage>
        <taxon>Eukaryota</taxon>
        <taxon>Fungi</taxon>
        <taxon>Dikarya</taxon>
        <taxon>Basidiomycota</taxon>
        <taxon>Agaricomycotina</taxon>
        <taxon>Agaricomycetes</taxon>
        <taxon>Agaricomycetidae</taxon>
        <taxon>Agaricales</taxon>
        <taxon>Agaricineae</taxon>
        <taxon>Strophariaceae</taxon>
        <taxon>Psilocybe</taxon>
    </lineage>
</organism>
<reference evidence="2 3" key="1">
    <citation type="journal article" date="2020" name="ISME J.">
        <title>Uncovering the hidden diversity of litter-decomposition mechanisms in mushroom-forming fungi.</title>
        <authorList>
            <person name="Floudas D."/>
            <person name="Bentzer J."/>
            <person name="Ahren D."/>
            <person name="Johansson T."/>
            <person name="Persson P."/>
            <person name="Tunlid A."/>
        </authorList>
    </citation>
    <scope>NUCLEOTIDE SEQUENCE [LARGE SCALE GENOMIC DNA]</scope>
    <source>
        <strain evidence="2 3">CBS 101986</strain>
    </source>
</reference>
<evidence type="ECO:0000313" key="2">
    <source>
        <dbReference type="EMBL" id="KAF5319351.1"/>
    </source>
</evidence>
<dbReference type="Proteomes" id="UP000567179">
    <property type="component" value="Unassembled WGS sequence"/>
</dbReference>
<protein>
    <submittedName>
        <fullName evidence="2">Uncharacterized protein</fullName>
    </submittedName>
</protein>
<evidence type="ECO:0000256" key="1">
    <source>
        <dbReference type="SAM" id="MobiDB-lite"/>
    </source>
</evidence>
<evidence type="ECO:0000313" key="3">
    <source>
        <dbReference type="Proteomes" id="UP000567179"/>
    </source>
</evidence>
<feature type="region of interest" description="Disordered" evidence="1">
    <location>
        <begin position="71"/>
        <end position="105"/>
    </location>
</feature>
<keyword evidence="3" id="KW-1185">Reference proteome</keyword>